<organism evidence="1 2">
    <name type="scientific">Sorangium cellulosum</name>
    <name type="common">Polyangium cellulosum</name>
    <dbReference type="NCBI Taxonomy" id="56"/>
    <lineage>
        <taxon>Bacteria</taxon>
        <taxon>Pseudomonadati</taxon>
        <taxon>Myxococcota</taxon>
        <taxon>Polyangia</taxon>
        <taxon>Polyangiales</taxon>
        <taxon>Polyangiaceae</taxon>
        <taxon>Sorangium</taxon>
    </lineage>
</organism>
<sequence length="74" mass="8307">MCRRLDAPERLSWLEVEGDGATPGKVRCPRREDDMTDARECFACKRFGTLAIHPSGKKFYVVCEPFADTAVEAV</sequence>
<evidence type="ECO:0000313" key="2">
    <source>
        <dbReference type="Proteomes" id="UP000075635"/>
    </source>
</evidence>
<protein>
    <submittedName>
        <fullName evidence="1">Uncharacterized protein</fullName>
    </submittedName>
</protein>
<comment type="caution">
    <text evidence="1">The sequence shown here is derived from an EMBL/GenBank/DDBJ whole genome shotgun (WGS) entry which is preliminary data.</text>
</comment>
<name>A0A150RLT5_SORCE</name>
<dbReference type="EMBL" id="JEMB01002481">
    <property type="protein sequence ID" value="KYF80906.1"/>
    <property type="molecule type" value="Genomic_DNA"/>
</dbReference>
<dbReference type="AlphaFoldDB" id="A0A150RLT5"/>
<gene>
    <name evidence="1" type="ORF">BE17_14990</name>
</gene>
<reference evidence="1 2" key="1">
    <citation type="submission" date="2014-02" db="EMBL/GenBank/DDBJ databases">
        <title>The small core and large imbalanced accessory genome model reveals a collaborative survival strategy of Sorangium cellulosum strains in nature.</title>
        <authorList>
            <person name="Han K."/>
            <person name="Peng R."/>
            <person name="Blom J."/>
            <person name="Li Y.-Z."/>
        </authorList>
    </citation>
    <scope>NUCLEOTIDE SEQUENCE [LARGE SCALE GENOMIC DNA]</scope>
    <source>
        <strain evidence="1 2">So0011-07</strain>
    </source>
</reference>
<proteinExistence type="predicted"/>
<accession>A0A150RLT5</accession>
<evidence type="ECO:0000313" key="1">
    <source>
        <dbReference type="EMBL" id="KYF80906.1"/>
    </source>
</evidence>
<dbReference type="Proteomes" id="UP000075635">
    <property type="component" value="Unassembled WGS sequence"/>
</dbReference>